<keyword evidence="1" id="KW-0812">Transmembrane</keyword>
<reference evidence="3" key="1">
    <citation type="journal article" date="2019" name="Int. J. Syst. Evol. Microbiol.">
        <title>The Global Catalogue of Microorganisms (GCM) 10K type strain sequencing project: providing services to taxonomists for standard genome sequencing and annotation.</title>
        <authorList>
            <consortium name="The Broad Institute Genomics Platform"/>
            <consortium name="The Broad Institute Genome Sequencing Center for Infectious Disease"/>
            <person name="Wu L."/>
            <person name="Ma J."/>
        </authorList>
    </citation>
    <scope>NUCLEOTIDE SEQUENCE [LARGE SCALE GENOMIC DNA]</scope>
    <source>
        <strain evidence="3">CCM 8691</strain>
    </source>
</reference>
<keyword evidence="1" id="KW-1133">Transmembrane helix</keyword>
<protein>
    <submittedName>
        <fullName evidence="2">O-antigen ligase family protein</fullName>
    </submittedName>
</protein>
<name>A0ABV8PFQ0_9SPHI</name>
<feature type="transmembrane region" description="Helical" evidence="1">
    <location>
        <begin position="208"/>
        <end position="230"/>
    </location>
</feature>
<evidence type="ECO:0000256" key="1">
    <source>
        <dbReference type="SAM" id="Phobius"/>
    </source>
</evidence>
<feature type="transmembrane region" description="Helical" evidence="1">
    <location>
        <begin position="437"/>
        <end position="456"/>
    </location>
</feature>
<feature type="transmembrane region" description="Helical" evidence="1">
    <location>
        <begin position="409"/>
        <end position="425"/>
    </location>
</feature>
<dbReference type="PANTHER" id="PTHR37422:SF13">
    <property type="entry name" value="LIPOPOLYSACCHARIDE BIOSYNTHESIS PROTEIN PA4999-RELATED"/>
    <property type="match status" value="1"/>
</dbReference>
<feature type="transmembrane region" description="Helical" evidence="1">
    <location>
        <begin position="83"/>
        <end position="103"/>
    </location>
</feature>
<evidence type="ECO:0000313" key="3">
    <source>
        <dbReference type="Proteomes" id="UP001595789"/>
    </source>
</evidence>
<sequence length="470" mass="52693">MMIIFPIIYIFAFVLALSDVVNGKKDGFLIFLIFGLSIYTTVLSITFMLGFKSMIVYLQSFKEIFIVLILGMSIWNLKTKIKLHVIDYLILAFFGYTLLYVLLPIGEQGFIPRFLAFKTLSFFVLVYACGRLFKPKEIYLSKYFHYILLLSIAAAVVMLTEIIGNQHLQASTGYADYNFYLFNFEPSGNYGLTWTFESEGGYKRFASFFANPLEFASATIVAISVLAALYTNDKYKIKLDSFGYISLSATLACIIFAFSRSAFISYFILLYVYSLITKRKLITNTIHICGVIVVLYIIYLFTKEQDQNDGIQMVIINTLNFSNPSSVGHLVEWIQGALAIIANPLGLGLGSSGRIGGSLGENIGGENQFIIIGVQAGVIALLLYLIIYILLIKNGLKWFYRLNGKEKKICLVITLIKVGLIIPALTSETESSSYISYLTWFFSGLFVSIISTKVAVSESKSNIIDGEHFQ</sequence>
<organism evidence="2 3">
    <name type="scientific">Pedobacter lithocola</name>
    <dbReference type="NCBI Taxonomy" id="1908239"/>
    <lineage>
        <taxon>Bacteria</taxon>
        <taxon>Pseudomonadati</taxon>
        <taxon>Bacteroidota</taxon>
        <taxon>Sphingobacteriia</taxon>
        <taxon>Sphingobacteriales</taxon>
        <taxon>Sphingobacteriaceae</taxon>
        <taxon>Pedobacter</taxon>
    </lineage>
</organism>
<feature type="transmembrane region" description="Helical" evidence="1">
    <location>
        <begin position="369"/>
        <end position="389"/>
    </location>
</feature>
<feature type="transmembrane region" description="Helical" evidence="1">
    <location>
        <begin position="61"/>
        <end position="77"/>
    </location>
</feature>
<feature type="transmembrane region" description="Helical" evidence="1">
    <location>
        <begin position="281"/>
        <end position="301"/>
    </location>
</feature>
<dbReference type="EMBL" id="JBHSBW010000016">
    <property type="protein sequence ID" value="MFC4213104.1"/>
    <property type="molecule type" value="Genomic_DNA"/>
</dbReference>
<proteinExistence type="predicted"/>
<dbReference type="PANTHER" id="PTHR37422">
    <property type="entry name" value="TEICHURONIC ACID BIOSYNTHESIS PROTEIN TUAE"/>
    <property type="match status" value="1"/>
</dbReference>
<keyword evidence="1" id="KW-0472">Membrane</keyword>
<dbReference type="Proteomes" id="UP001595789">
    <property type="component" value="Unassembled WGS sequence"/>
</dbReference>
<gene>
    <name evidence="2" type="ORF">ACFOWA_18050</name>
</gene>
<dbReference type="InterPro" id="IPR051533">
    <property type="entry name" value="WaaL-like"/>
</dbReference>
<feature type="transmembrane region" description="Helical" evidence="1">
    <location>
        <begin position="115"/>
        <end position="133"/>
    </location>
</feature>
<dbReference type="RefSeq" id="WP_378987894.1">
    <property type="nucleotide sequence ID" value="NZ_JBHSBW010000016.1"/>
</dbReference>
<comment type="caution">
    <text evidence="2">The sequence shown here is derived from an EMBL/GenBank/DDBJ whole genome shotgun (WGS) entry which is preliminary data.</text>
</comment>
<feature type="transmembrane region" description="Helical" evidence="1">
    <location>
        <begin position="28"/>
        <end position="49"/>
    </location>
</feature>
<keyword evidence="2" id="KW-0436">Ligase</keyword>
<dbReference type="GO" id="GO:0016874">
    <property type="term" value="F:ligase activity"/>
    <property type="evidence" value="ECO:0007669"/>
    <property type="project" value="UniProtKB-KW"/>
</dbReference>
<evidence type="ECO:0000313" key="2">
    <source>
        <dbReference type="EMBL" id="MFC4213104.1"/>
    </source>
</evidence>
<feature type="transmembrane region" description="Helical" evidence="1">
    <location>
        <begin position="145"/>
        <end position="164"/>
    </location>
</feature>
<keyword evidence="3" id="KW-1185">Reference proteome</keyword>
<accession>A0ABV8PFQ0</accession>
<feature type="transmembrane region" description="Helical" evidence="1">
    <location>
        <begin position="242"/>
        <end position="269"/>
    </location>
</feature>